<evidence type="ECO:0000313" key="3">
    <source>
        <dbReference type="Proteomes" id="UP001217089"/>
    </source>
</evidence>
<dbReference type="PROSITE" id="PS00798">
    <property type="entry name" value="ALDOKETO_REDUCTASE_1"/>
    <property type="match status" value="1"/>
</dbReference>
<dbReference type="InterPro" id="IPR018170">
    <property type="entry name" value="Aldo/ket_reductase_CS"/>
</dbReference>
<dbReference type="Proteomes" id="UP001217089">
    <property type="component" value="Unassembled WGS sequence"/>
</dbReference>
<sequence length="280" mass="31390">MNDTCKFHLNILVINCQLSAFNWSKIAELLCYILSKYTKILSGHEVFSKKIGAYIPIIILRSRGVSSSASPSIVSPVPLAAAAALSPSTGCDVPLAKKIIALSPSLIKLLYTSRYQNNLKDVFKNPVKLQMAKYLKFLNGYRMPSVGLGTYGLTGESCKRTVDEALSLGYRHFDTAVSYRNEKDIGETLCLAQKQDRIQREDVFITTKIPSIYLSPEDVKYCVRESLDNLKVTYLDLLLIHNPWGLRNKGDGNFKPVNDEGQLTLSIMILPKHGNLWKIW</sequence>
<evidence type="ECO:0000259" key="1">
    <source>
        <dbReference type="Pfam" id="PF00248"/>
    </source>
</evidence>
<dbReference type="InterPro" id="IPR023210">
    <property type="entry name" value="NADP_OxRdtase_dom"/>
</dbReference>
<gene>
    <name evidence="2" type="ORF">KUTeg_012517</name>
</gene>
<protein>
    <recommendedName>
        <fullName evidence="1">NADP-dependent oxidoreductase domain-containing protein</fullName>
    </recommendedName>
</protein>
<dbReference type="EMBL" id="JARBDR010000640">
    <property type="protein sequence ID" value="KAJ8310652.1"/>
    <property type="molecule type" value="Genomic_DNA"/>
</dbReference>
<name>A0ABQ9F329_TEGGR</name>
<reference evidence="2 3" key="1">
    <citation type="submission" date="2022-12" db="EMBL/GenBank/DDBJ databases">
        <title>Chromosome-level genome of Tegillarca granosa.</title>
        <authorList>
            <person name="Kim J."/>
        </authorList>
    </citation>
    <scope>NUCLEOTIDE SEQUENCE [LARGE SCALE GENOMIC DNA]</scope>
    <source>
        <strain evidence="2">Teg-2019</strain>
        <tissue evidence="2">Adductor muscle</tissue>
    </source>
</reference>
<keyword evidence="3" id="KW-1185">Reference proteome</keyword>
<dbReference type="PRINTS" id="PR00069">
    <property type="entry name" value="ALDKETRDTASE"/>
</dbReference>
<dbReference type="Pfam" id="PF00248">
    <property type="entry name" value="Aldo_ket_red"/>
    <property type="match status" value="1"/>
</dbReference>
<accession>A0ABQ9F329</accession>
<dbReference type="InterPro" id="IPR020471">
    <property type="entry name" value="AKR"/>
</dbReference>
<dbReference type="InterPro" id="IPR036812">
    <property type="entry name" value="NAD(P)_OxRdtase_dom_sf"/>
</dbReference>
<dbReference type="SUPFAM" id="SSF51430">
    <property type="entry name" value="NAD(P)-linked oxidoreductase"/>
    <property type="match status" value="1"/>
</dbReference>
<feature type="domain" description="NADP-dependent oxidoreductase" evidence="1">
    <location>
        <begin position="146"/>
        <end position="243"/>
    </location>
</feature>
<dbReference type="PANTHER" id="PTHR11732">
    <property type="entry name" value="ALDO/KETO REDUCTASE"/>
    <property type="match status" value="1"/>
</dbReference>
<organism evidence="2 3">
    <name type="scientific">Tegillarca granosa</name>
    <name type="common">Malaysian cockle</name>
    <name type="synonym">Anadara granosa</name>
    <dbReference type="NCBI Taxonomy" id="220873"/>
    <lineage>
        <taxon>Eukaryota</taxon>
        <taxon>Metazoa</taxon>
        <taxon>Spiralia</taxon>
        <taxon>Lophotrochozoa</taxon>
        <taxon>Mollusca</taxon>
        <taxon>Bivalvia</taxon>
        <taxon>Autobranchia</taxon>
        <taxon>Pteriomorphia</taxon>
        <taxon>Arcoida</taxon>
        <taxon>Arcoidea</taxon>
        <taxon>Arcidae</taxon>
        <taxon>Tegillarca</taxon>
    </lineage>
</organism>
<comment type="caution">
    <text evidence="2">The sequence shown here is derived from an EMBL/GenBank/DDBJ whole genome shotgun (WGS) entry which is preliminary data.</text>
</comment>
<evidence type="ECO:0000313" key="2">
    <source>
        <dbReference type="EMBL" id="KAJ8310652.1"/>
    </source>
</evidence>
<proteinExistence type="predicted"/>
<dbReference type="Gene3D" id="3.20.20.100">
    <property type="entry name" value="NADP-dependent oxidoreductase domain"/>
    <property type="match status" value="1"/>
</dbReference>